<dbReference type="VEuPathDB" id="FungiDB:FOMG_19889"/>
<reference evidence="1 2" key="1">
    <citation type="journal article" date="2018" name="Sci. Rep.">
        <title>Characterisation of pathogen-specific regions and novel effector candidates in Fusarium oxysporum f. sp. cepae.</title>
        <authorList>
            <person name="Armitage A.D."/>
            <person name="Taylor A."/>
            <person name="Sobczyk M.K."/>
            <person name="Baxter L."/>
            <person name="Greenfield B.P."/>
            <person name="Bates H.J."/>
            <person name="Wilson F."/>
            <person name="Jackson A.C."/>
            <person name="Ott S."/>
            <person name="Harrison R.J."/>
            <person name="Clarkson J.P."/>
        </authorList>
    </citation>
    <scope>NUCLEOTIDE SEQUENCE [LARGE SCALE GENOMIC DNA]</scope>
    <source>
        <strain evidence="1 2">Fo_A13</strain>
    </source>
</reference>
<proteinExistence type="predicted"/>
<evidence type="ECO:0008006" key="3">
    <source>
        <dbReference type="Google" id="ProtNLM"/>
    </source>
</evidence>
<dbReference type="Gene3D" id="3.30.710.10">
    <property type="entry name" value="Potassium Channel Kv1.1, Chain A"/>
    <property type="match status" value="1"/>
</dbReference>
<gene>
    <name evidence="1" type="ORF">BFJ69_g17469</name>
</gene>
<evidence type="ECO:0000313" key="1">
    <source>
        <dbReference type="EMBL" id="RKK57559.1"/>
    </source>
</evidence>
<comment type="caution">
    <text evidence="1">The sequence shown here is derived from an EMBL/GenBank/DDBJ whole genome shotgun (WGS) entry which is preliminary data.</text>
</comment>
<dbReference type="Proteomes" id="UP000285084">
    <property type="component" value="Unassembled WGS sequence"/>
</dbReference>
<protein>
    <recommendedName>
        <fullName evidence="3">BTB domain-containing protein</fullName>
    </recommendedName>
</protein>
<dbReference type="VEuPathDB" id="FungiDB:FOZG_13137"/>
<evidence type="ECO:0000313" key="2">
    <source>
        <dbReference type="Proteomes" id="UP000285084"/>
    </source>
</evidence>
<name>A0A420M882_FUSOX</name>
<dbReference type="VEuPathDB" id="FungiDB:FOC1_g10003602"/>
<dbReference type="InterPro" id="IPR011333">
    <property type="entry name" value="SKP1/BTB/POZ_sf"/>
</dbReference>
<dbReference type="VEuPathDB" id="FungiDB:FOC4_g10005205"/>
<dbReference type="AlphaFoldDB" id="A0A420M882"/>
<dbReference type="VEuPathDB" id="FungiDB:FOXG_12317"/>
<dbReference type="VEuPathDB" id="FungiDB:HZS61_001543"/>
<accession>A0A420M882</accession>
<dbReference type="VEuPathDB" id="FungiDB:FOIG_14402"/>
<sequence length="365" mass="41748">MAFSKIHEIDPNGDTLLILRNPGAPFAVCYTEEEWPNTLSYHQSSDSTHHEASVVRTEALSDNDSGLSDVSSLPQAEPEPRHIRFRLCSQHLRLASTFFRTLMRGDWKETESEPGFKWTVSARDWDHEAFLMLMNIIHHQTRAVPRTVAIETLAKVAVLVDYYGCYQAVEPWAETWIFNLGSDLPIYYAREILLRLTVAWVFSDYGAFRLLTKVVIRRSRGPIETLGLPIPQPIVDALEEKRKQTISHLILRLQSISNSLNVNKDDSYSSQCQYIQLGYIDQNLFVNGLKPLPDPPFFGFSLSALDEAMCNFDCFTNCACQPRSDHMRTLRANVLDCIAIAFKDFEYGLDLDQFRVEQRGQSSMR</sequence>
<dbReference type="EMBL" id="MRCX01000829">
    <property type="protein sequence ID" value="RKK57559.1"/>
    <property type="molecule type" value="Genomic_DNA"/>
</dbReference>
<organism evidence="1 2">
    <name type="scientific">Fusarium oxysporum</name>
    <name type="common">Fusarium vascular wilt</name>
    <dbReference type="NCBI Taxonomy" id="5507"/>
    <lineage>
        <taxon>Eukaryota</taxon>
        <taxon>Fungi</taxon>
        <taxon>Dikarya</taxon>
        <taxon>Ascomycota</taxon>
        <taxon>Pezizomycotina</taxon>
        <taxon>Sordariomycetes</taxon>
        <taxon>Hypocreomycetidae</taxon>
        <taxon>Hypocreales</taxon>
        <taxon>Nectriaceae</taxon>
        <taxon>Fusarium</taxon>
        <taxon>Fusarium oxysporum species complex</taxon>
    </lineage>
</organism>